<reference evidence="2 3" key="1">
    <citation type="submission" date="2020-02" db="EMBL/GenBank/DDBJ databases">
        <title>Draft genome sequence of Haematococcus lacustris strain NIES-144.</title>
        <authorList>
            <person name="Morimoto D."/>
            <person name="Nakagawa S."/>
            <person name="Yoshida T."/>
            <person name="Sawayama S."/>
        </authorList>
    </citation>
    <scope>NUCLEOTIDE SEQUENCE [LARGE SCALE GENOMIC DNA]</scope>
    <source>
        <strain evidence="2 3">NIES-144</strain>
    </source>
</reference>
<evidence type="ECO:0000313" key="3">
    <source>
        <dbReference type="Proteomes" id="UP000485058"/>
    </source>
</evidence>
<name>A0A699YVT7_HAELA</name>
<organism evidence="2 3">
    <name type="scientific">Haematococcus lacustris</name>
    <name type="common">Green alga</name>
    <name type="synonym">Haematococcus pluvialis</name>
    <dbReference type="NCBI Taxonomy" id="44745"/>
    <lineage>
        <taxon>Eukaryota</taxon>
        <taxon>Viridiplantae</taxon>
        <taxon>Chlorophyta</taxon>
        <taxon>core chlorophytes</taxon>
        <taxon>Chlorophyceae</taxon>
        <taxon>CS clade</taxon>
        <taxon>Chlamydomonadales</taxon>
        <taxon>Haematococcaceae</taxon>
        <taxon>Haematococcus</taxon>
    </lineage>
</organism>
<comment type="caution">
    <text evidence="2">The sequence shown here is derived from an EMBL/GenBank/DDBJ whole genome shotgun (WGS) entry which is preliminary data.</text>
</comment>
<sequence length="94" mass="9036">MEGDAAGPGSGVSAGALAADGLALLAEPKPQTQPSSEPQGLLAKGAAVAHNVSDMMQVAVHKAGQAVVSGAAGAASAVGAGQFVSWQQHWGCMG</sequence>
<gene>
    <name evidence="2" type="ORF">HaLaN_06606</name>
</gene>
<evidence type="ECO:0000256" key="1">
    <source>
        <dbReference type="SAM" id="MobiDB-lite"/>
    </source>
</evidence>
<dbReference type="Proteomes" id="UP000485058">
    <property type="component" value="Unassembled WGS sequence"/>
</dbReference>
<evidence type="ECO:0000313" key="2">
    <source>
        <dbReference type="EMBL" id="GFH11156.1"/>
    </source>
</evidence>
<accession>A0A699YVT7</accession>
<feature type="region of interest" description="Disordered" evidence="1">
    <location>
        <begin position="23"/>
        <end position="43"/>
    </location>
</feature>
<protein>
    <submittedName>
        <fullName evidence="2">Uncharacterized protein</fullName>
    </submittedName>
</protein>
<dbReference type="EMBL" id="BLLF01000379">
    <property type="protein sequence ID" value="GFH11156.1"/>
    <property type="molecule type" value="Genomic_DNA"/>
</dbReference>
<proteinExistence type="predicted"/>
<dbReference type="AlphaFoldDB" id="A0A699YVT7"/>
<keyword evidence="3" id="KW-1185">Reference proteome</keyword>